<keyword evidence="1" id="KW-0808">Transferase</keyword>
<gene>
    <name evidence="5" type="ORF">TMPK1_01350</name>
</gene>
<evidence type="ECO:0000313" key="5">
    <source>
        <dbReference type="EMBL" id="GIL37898.1"/>
    </source>
</evidence>
<dbReference type="Pfam" id="PF00583">
    <property type="entry name" value="Acetyltransf_1"/>
    <property type="match status" value="1"/>
</dbReference>
<evidence type="ECO:0000256" key="2">
    <source>
        <dbReference type="ARBA" id="ARBA00023315"/>
    </source>
</evidence>
<keyword evidence="6" id="KW-1185">Reference proteome</keyword>
<evidence type="ECO:0000256" key="3">
    <source>
        <dbReference type="SAM" id="MobiDB-lite"/>
    </source>
</evidence>
<dbReference type="InterPro" id="IPR000182">
    <property type="entry name" value="GNAT_dom"/>
</dbReference>
<dbReference type="Proteomes" id="UP000681075">
    <property type="component" value="Unassembled WGS sequence"/>
</dbReference>
<dbReference type="InterPro" id="IPR016181">
    <property type="entry name" value="Acyl_CoA_acyltransferase"/>
</dbReference>
<dbReference type="SUPFAM" id="SSF55729">
    <property type="entry name" value="Acyl-CoA N-acyltransferases (Nat)"/>
    <property type="match status" value="1"/>
</dbReference>
<comment type="caution">
    <text evidence="5">The sequence shown here is derived from an EMBL/GenBank/DDBJ whole genome shotgun (WGS) entry which is preliminary data.</text>
</comment>
<dbReference type="Gene3D" id="3.40.630.30">
    <property type="match status" value="1"/>
</dbReference>
<evidence type="ECO:0000259" key="4">
    <source>
        <dbReference type="PROSITE" id="PS51186"/>
    </source>
</evidence>
<dbReference type="PANTHER" id="PTHR43420">
    <property type="entry name" value="ACETYLTRANSFERASE"/>
    <property type="match status" value="1"/>
</dbReference>
<feature type="domain" description="N-acetyltransferase" evidence="4">
    <location>
        <begin position="1"/>
        <end position="121"/>
    </location>
</feature>
<dbReference type="InterPro" id="IPR050680">
    <property type="entry name" value="YpeA/RimI_acetyltransf"/>
</dbReference>
<evidence type="ECO:0000256" key="1">
    <source>
        <dbReference type="ARBA" id="ARBA00022679"/>
    </source>
</evidence>
<dbReference type="AlphaFoldDB" id="A0A8S8X5N0"/>
<proteinExistence type="predicted"/>
<evidence type="ECO:0000313" key="6">
    <source>
        <dbReference type="Proteomes" id="UP000681075"/>
    </source>
</evidence>
<feature type="region of interest" description="Disordered" evidence="3">
    <location>
        <begin position="124"/>
        <end position="145"/>
    </location>
</feature>
<dbReference type="CDD" id="cd04301">
    <property type="entry name" value="NAT_SF"/>
    <property type="match status" value="1"/>
</dbReference>
<dbReference type="EMBL" id="BOPV01000001">
    <property type="protein sequence ID" value="GIL37898.1"/>
    <property type="molecule type" value="Genomic_DNA"/>
</dbReference>
<dbReference type="PROSITE" id="PS51186">
    <property type="entry name" value="GNAT"/>
    <property type="match status" value="1"/>
</dbReference>
<keyword evidence="2" id="KW-0012">Acyltransferase</keyword>
<protein>
    <recommendedName>
        <fullName evidence="4">N-acetyltransferase domain-containing protein</fullName>
    </recommendedName>
</protein>
<dbReference type="GO" id="GO:0016747">
    <property type="term" value="F:acyltransferase activity, transferring groups other than amino-acyl groups"/>
    <property type="evidence" value="ECO:0007669"/>
    <property type="project" value="InterPro"/>
</dbReference>
<name>A0A8S8X5N0_9PROT</name>
<reference evidence="5" key="1">
    <citation type="submission" date="2021-02" db="EMBL/GenBank/DDBJ databases">
        <title>Genome sequence of Rhodospirillales sp. strain TMPK1 isolated from soil.</title>
        <authorList>
            <person name="Nakai R."/>
            <person name="Kusada H."/>
            <person name="Tamaki H."/>
        </authorList>
    </citation>
    <scope>NUCLEOTIDE SEQUENCE</scope>
    <source>
        <strain evidence="5">TMPK1</strain>
    </source>
</reference>
<accession>A0A8S8X5N0</accession>
<sequence length="145" mass="16354">MARRAFAWFLTHANADVLCLTVGGDVVGCAIVAYRNGHHIARLYTLAVLPALQGRGFGTRLLAAAERAARKHGCSALRLEVRMRNRAARAMYERRGYRQIERLDPYYEDGAPALRMERVFNVPAKTRSRSRLQSPRSAAPRSRMQ</sequence>
<organism evidence="5 6">
    <name type="scientific">Roseiterribacter gracilis</name>
    <dbReference type="NCBI Taxonomy" id="2812848"/>
    <lineage>
        <taxon>Bacteria</taxon>
        <taxon>Pseudomonadati</taxon>
        <taxon>Pseudomonadota</taxon>
        <taxon>Alphaproteobacteria</taxon>
        <taxon>Rhodospirillales</taxon>
        <taxon>Roseiterribacteraceae</taxon>
        <taxon>Roseiterribacter</taxon>
    </lineage>
</organism>
<dbReference type="PANTHER" id="PTHR43420:SF12">
    <property type="entry name" value="N-ACETYLTRANSFERASE DOMAIN-CONTAINING PROTEIN"/>
    <property type="match status" value="1"/>
</dbReference>